<dbReference type="VEuPathDB" id="TriTrypDB:BSAL_48160"/>
<feature type="compositionally biased region" description="Basic and acidic residues" evidence="1">
    <location>
        <begin position="13"/>
        <end position="25"/>
    </location>
</feature>
<feature type="region of interest" description="Disordered" evidence="1">
    <location>
        <begin position="1"/>
        <end position="34"/>
    </location>
</feature>
<feature type="region of interest" description="Disordered" evidence="1">
    <location>
        <begin position="70"/>
        <end position="110"/>
    </location>
</feature>
<name>A0A0S4JW34_BODSA</name>
<feature type="compositionally biased region" description="Polar residues" evidence="1">
    <location>
        <begin position="406"/>
        <end position="415"/>
    </location>
</feature>
<reference evidence="4" key="1">
    <citation type="submission" date="2015-09" db="EMBL/GenBank/DDBJ databases">
        <authorList>
            <consortium name="Pathogen Informatics"/>
        </authorList>
    </citation>
    <scope>NUCLEOTIDE SEQUENCE [LARGE SCALE GENOMIC DNA]</scope>
    <source>
        <strain evidence="4">Lake Konstanz</strain>
    </source>
</reference>
<dbReference type="InterPro" id="IPR011993">
    <property type="entry name" value="PH-like_dom_sf"/>
</dbReference>
<dbReference type="Gene3D" id="2.30.29.30">
    <property type="entry name" value="Pleckstrin-homology domain (PH domain)/Phosphotyrosine-binding domain (PTB)"/>
    <property type="match status" value="1"/>
</dbReference>
<evidence type="ECO:0000259" key="2">
    <source>
        <dbReference type="Pfam" id="PF25406"/>
    </source>
</evidence>
<evidence type="ECO:0000313" key="4">
    <source>
        <dbReference type="Proteomes" id="UP000051952"/>
    </source>
</evidence>
<evidence type="ECO:0000256" key="1">
    <source>
        <dbReference type="SAM" id="MobiDB-lite"/>
    </source>
</evidence>
<keyword evidence="4" id="KW-1185">Reference proteome</keyword>
<feature type="compositionally biased region" description="Polar residues" evidence="1">
    <location>
        <begin position="364"/>
        <end position="375"/>
    </location>
</feature>
<organism evidence="3 4">
    <name type="scientific">Bodo saltans</name>
    <name type="common">Flagellated protozoan</name>
    <dbReference type="NCBI Taxonomy" id="75058"/>
    <lineage>
        <taxon>Eukaryota</taxon>
        <taxon>Discoba</taxon>
        <taxon>Euglenozoa</taxon>
        <taxon>Kinetoplastea</taxon>
        <taxon>Metakinetoplastina</taxon>
        <taxon>Eubodonida</taxon>
        <taxon>Bodonidae</taxon>
        <taxon>Bodo</taxon>
    </lineage>
</organism>
<evidence type="ECO:0000313" key="3">
    <source>
        <dbReference type="EMBL" id="CUG94435.1"/>
    </source>
</evidence>
<accession>A0A0S4JW34</accession>
<dbReference type="Pfam" id="PF25406">
    <property type="entry name" value="PH_31"/>
    <property type="match status" value="1"/>
</dbReference>
<feature type="region of interest" description="Disordered" evidence="1">
    <location>
        <begin position="146"/>
        <end position="232"/>
    </location>
</feature>
<gene>
    <name evidence="3" type="ORF">BSAL_48160</name>
</gene>
<proteinExistence type="predicted"/>
<protein>
    <recommendedName>
        <fullName evidence="2">PH-like domain-containing protein</fullName>
    </recommendedName>
</protein>
<dbReference type="InterPro" id="IPR057608">
    <property type="entry name" value="PH_2_kinetoplastids"/>
</dbReference>
<dbReference type="Proteomes" id="UP000051952">
    <property type="component" value="Unassembled WGS sequence"/>
</dbReference>
<feature type="region of interest" description="Disordered" evidence="1">
    <location>
        <begin position="315"/>
        <end position="438"/>
    </location>
</feature>
<dbReference type="EMBL" id="CYKH01002249">
    <property type="protein sequence ID" value="CUG94435.1"/>
    <property type="molecule type" value="Genomic_DNA"/>
</dbReference>
<dbReference type="AlphaFoldDB" id="A0A0S4JW34"/>
<feature type="domain" description="PH-like" evidence="2">
    <location>
        <begin position="445"/>
        <end position="622"/>
    </location>
</feature>
<sequence length="647" mass="71531">MSAIAQRFQELTTQRERVVESETEARGYPTENGYVHEVVSRSPNRQTITKRVTVTQSGDAGDEFASATAPKFRYQGGSSSGLKSGAPSEYASSDVGLSSAPVSSFERRGPRPLPFAAASNAIITGHSVRSPTSTAPVSPASMYVEKTSFSPVPQAPWQRLHDDQRGYSNNGQDDDDRGLTAAPSAGPPREVESLGQMVWVTTTPQRRRHASATRKGSSSSVPAEYPPARRGVSIGGSETTFIEPSRVSPLLVREAYAPVRYMSKRQVRQMRNERYDEPRQMRMQRQGSVPQLDAWMEDQLRAEQLQQQQQQAQFRVQSPQQHHAPRQMQPLQLPHGGREFWPNGGDGELPHDASPATMARGGSARSTPNSRSGSAYRNAYPRGRPAADPYDAAVVHQDDDDERWDSISQRSSQYSAYRGGGGGYPQQPRYNGGGGAALQQQQVTTLDQLPNVVHVVDMAERIAFARRIPRIPQPPPQCQDAFRLLFRGTYLIKYGRQGPPHERFLAMRLVENELTHRPEPFLVWATHAEAASFKERLHLALLTDVVPGLQSPGNKFLRHLVTNQTIAGPSLGGKKSVLPTNFVFSLVFSGGDRRRTLDCLCLDEQTYHCWLMVCQYFASINNGGGQLAMDTVEPLEPDTPRSMSAAR</sequence>
<dbReference type="OrthoDB" id="10690834at2759"/>